<proteinExistence type="predicted"/>
<dbReference type="EMBL" id="AALIFY010000019">
    <property type="protein sequence ID" value="ECZ8922143.1"/>
    <property type="molecule type" value="Genomic_DNA"/>
</dbReference>
<feature type="non-terminal residue" evidence="2">
    <location>
        <position position="1"/>
    </location>
</feature>
<protein>
    <submittedName>
        <fullName evidence="2">O-antigen polymerase</fullName>
    </submittedName>
</protein>
<keyword evidence="1" id="KW-0812">Transmembrane</keyword>
<keyword evidence="1" id="KW-0472">Membrane</keyword>
<keyword evidence="1" id="KW-1133">Transmembrane helix</keyword>
<accession>A0A625LZ09</accession>
<dbReference type="AlphaFoldDB" id="A0A625LZ09"/>
<organism evidence="2">
    <name type="scientific">Salmonella derby</name>
    <dbReference type="NCBI Taxonomy" id="28144"/>
    <lineage>
        <taxon>Bacteria</taxon>
        <taxon>Pseudomonadati</taxon>
        <taxon>Pseudomonadota</taxon>
        <taxon>Gammaproteobacteria</taxon>
        <taxon>Enterobacterales</taxon>
        <taxon>Enterobacteriaceae</taxon>
        <taxon>Salmonella</taxon>
    </lineage>
</organism>
<feature type="transmembrane region" description="Helical" evidence="1">
    <location>
        <begin position="15"/>
        <end position="36"/>
    </location>
</feature>
<evidence type="ECO:0000313" key="2">
    <source>
        <dbReference type="EMBL" id="ECZ8922143.1"/>
    </source>
</evidence>
<sequence>MIILWCFTAGITLTLLLRITPSVNFVILFILMIIALKMHMEKRRAIQ</sequence>
<comment type="caution">
    <text evidence="2">The sequence shown here is derived from an EMBL/GenBank/DDBJ whole genome shotgun (WGS) entry which is preliminary data.</text>
</comment>
<reference evidence="2" key="1">
    <citation type="submission" date="2018-07" db="EMBL/GenBank/DDBJ databases">
        <authorList>
            <consortium name="GenomeTrakr network: Whole genome sequencing for foodborne pathogen traceback"/>
        </authorList>
    </citation>
    <scope>NUCLEOTIDE SEQUENCE</scope>
    <source>
        <strain evidence="2">HIY0317</strain>
    </source>
</reference>
<gene>
    <name evidence="2" type="ORF">AGP76_17220</name>
</gene>
<evidence type="ECO:0000256" key="1">
    <source>
        <dbReference type="SAM" id="Phobius"/>
    </source>
</evidence>
<name>A0A625LZ09_SALDE</name>